<dbReference type="AlphaFoldDB" id="A0A0S4IHI9"/>
<organism evidence="2 3">
    <name type="scientific">Bodo saltans</name>
    <name type="common">Flagellated protozoan</name>
    <dbReference type="NCBI Taxonomy" id="75058"/>
    <lineage>
        <taxon>Eukaryota</taxon>
        <taxon>Discoba</taxon>
        <taxon>Euglenozoa</taxon>
        <taxon>Kinetoplastea</taxon>
        <taxon>Metakinetoplastina</taxon>
        <taxon>Eubodonida</taxon>
        <taxon>Bodonidae</taxon>
        <taxon>Bodo</taxon>
    </lineage>
</organism>
<dbReference type="VEuPathDB" id="TriTrypDB:BSAL_50800"/>
<dbReference type="EMBL" id="CYKH01000049">
    <property type="protein sequence ID" value="CUE65370.1"/>
    <property type="molecule type" value="Genomic_DNA"/>
</dbReference>
<dbReference type="Proteomes" id="UP000051952">
    <property type="component" value="Unassembled WGS sequence"/>
</dbReference>
<proteinExistence type="predicted"/>
<evidence type="ECO:0000313" key="2">
    <source>
        <dbReference type="EMBL" id="CUE65370.1"/>
    </source>
</evidence>
<sequence>MAAHAEPSGESGLNAISSTDPSFRYTRGDVVLHTHGEPRIDTSICASAASIPATAEPMTAAVDRVLVASLAPPVMKLMLSL</sequence>
<gene>
    <name evidence="2" type="ORF">BSAL_50800</name>
</gene>
<protein>
    <submittedName>
        <fullName evidence="2">Uncharacterized protein</fullName>
    </submittedName>
</protein>
<reference evidence="3" key="1">
    <citation type="submission" date="2015-09" db="EMBL/GenBank/DDBJ databases">
        <authorList>
            <consortium name="Pathogen Informatics"/>
        </authorList>
    </citation>
    <scope>NUCLEOTIDE SEQUENCE [LARGE SCALE GENOMIC DNA]</scope>
    <source>
        <strain evidence="3">Lake Konstanz</strain>
    </source>
</reference>
<evidence type="ECO:0000313" key="3">
    <source>
        <dbReference type="Proteomes" id="UP000051952"/>
    </source>
</evidence>
<evidence type="ECO:0000256" key="1">
    <source>
        <dbReference type="SAM" id="MobiDB-lite"/>
    </source>
</evidence>
<keyword evidence="3" id="KW-1185">Reference proteome</keyword>
<name>A0A0S4IHI9_BODSA</name>
<accession>A0A0S4IHI9</accession>
<feature type="region of interest" description="Disordered" evidence="1">
    <location>
        <begin position="1"/>
        <end position="23"/>
    </location>
</feature>